<dbReference type="SMART" id="SM00028">
    <property type="entry name" value="TPR"/>
    <property type="match status" value="2"/>
</dbReference>
<dbReference type="InterPro" id="IPR002931">
    <property type="entry name" value="Transglutaminase-like"/>
</dbReference>
<keyword evidence="1" id="KW-0677">Repeat</keyword>
<dbReference type="PANTHER" id="PTHR44858:SF1">
    <property type="entry name" value="UDP-N-ACETYLGLUCOSAMINE--PEPTIDE N-ACETYLGLUCOSAMINYLTRANSFERASE SPINDLY-RELATED"/>
    <property type="match status" value="1"/>
</dbReference>
<evidence type="ECO:0000256" key="2">
    <source>
        <dbReference type="ARBA" id="ARBA00022803"/>
    </source>
</evidence>
<dbReference type="SUPFAM" id="SSF54001">
    <property type="entry name" value="Cysteine proteinases"/>
    <property type="match status" value="1"/>
</dbReference>
<keyword evidence="3" id="KW-0732">Signal</keyword>
<dbReference type="InterPro" id="IPR011990">
    <property type="entry name" value="TPR-like_helical_dom_sf"/>
</dbReference>
<reference evidence="6 7" key="1">
    <citation type="submission" date="2019-05" db="EMBL/GenBank/DDBJ databases">
        <title>Erythrobacter marisflavi sp. nov., isolated from isolated from water of an estuary environment.</title>
        <authorList>
            <person name="Yoon J.-H."/>
        </authorList>
    </citation>
    <scope>NUCLEOTIDE SEQUENCE [LARGE SCALE GENOMIC DNA]</scope>
    <source>
        <strain evidence="6 7">KEM-5</strain>
    </source>
</reference>
<evidence type="ECO:0000256" key="3">
    <source>
        <dbReference type="SAM" id="SignalP"/>
    </source>
</evidence>
<feature type="domain" description="DUF3857" evidence="5">
    <location>
        <begin position="70"/>
        <end position="231"/>
    </location>
</feature>
<evidence type="ECO:0000259" key="5">
    <source>
        <dbReference type="Pfam" id="PF12969"/>
    </source>
</evidence>
<name>A0A5S3P9L6_9SPHN</name>
<dbReference type="Gene3D" id="2.60.40.3140">
    <property type="match status" value="1"/>
</dbReference>
<dbReference type="Pfam" id="PF01841">
    <property type="entry name" value="Transglut_core"/>
    <property type="match status" value="1"/>
</dbReference>
<dbReference type="Proteomes" id="UP000309668">
    <property type="component" value="Unassembled WGS sequence"/>
</dbReference>
<dbReference type="InterPro" id="IPR038765">
    <property type="entry name" value="Papain-like_cys_pep_sf"/>
</dbReference>
<accession>A0A5S3P9L6</accession>
<comment type="caution">
    <text evidence="6">The sequence shown here is derived from an EMBL/GenBank/DDBJ whole genome shotgun (WGS) entry which is preliminary data.</text>
</comment>
<evidence type="ECO:0000313" key="6">
    <source>
        <dbReference type="EMBL" id="TMM50138.1"/>
    </source>
</evidence>
<keyword evidence="2" id="KW-0802">TPR repeat</keyword>
<evidence type="ECO:0000256" key="1">
    <source>
        <dbReference type="ARBA" id="ARBA00022737"/>
    </source>
</evidence>
<evidence type="ECO:0000259" key="4">
    <source>
        <dbReference type="Pfam" id="PF01841"/>
    </source>
</evidence>
<organism evidence="6 7">
    <name type="scientific">Qipengyuania marisflavi</name>
    <dbReference type="NCBI Taxonomy" id="2486356"/>
    <lineage>
        <taxon>Bacteria</taxon>
        <taxon>Pseudomonadati</taxon>
        <taxon>Pseudomonadota</taxon>
        <taxon>Alphaproteobacteria</taxon>
        <taxon>Sphingomonadales</taxon>
        <taxon>Erythrobacteraceae</taxon>
        <taxon>Qipengyuania</taxon>
    </lineage>
</organism>
<dbReference type="Gene3D" id="1.25.40.10">
    <property type="entry name" value="Tetratricopeptide repeat domain"/>
    <property type="match status" value="2"/>
</dbReference>
<dbReference type="OrthoDB" id="98874at2"/>
<evidence type="ECO:0000313" key="7">
    <source>
        <dbReference type="Proteomes" id="UP000309668"/>
    </source>
</evidence>
<dbReference type="PANTHER" id="PTHR44858">
    <property type="entry name" value="TETRATRICOPEPTIDE REPEAT PROTEIN 6"/>
    <property type="match status" value="1"/>
</dbReference>
<sequence length="939" mass="101973">MSDKITKRISVPAFAIGISMLALWANPAVAGDTVLYGSPPSWVEPAKLTKSDVKDGPADLLYDWQHRLENGVVSTYEDTAIRLDDPDSLMEAGTVTVNWLPDKGDLTIHRIEILRGDETIDLLAAGEQFDVLRREEGLENRLLDGRLTATLAVPGLKIGDVLRVTHSTTIADQALGSEMQALQYLPSDPWRVGFSRAIVSWPEGEDVFWRAEERAGVEAPELVNGYRRIEVTLPLAKAKEMPKDAPSRFLRTPMLRVGTYADWQELSRTMHPHYDAAATLSQGSDVKTEAAKIMRATSDPLERAARAIRLVQDDVSYLLNGLDGGNYLPQDADETWEKRYGDCKAKSVLLLSLLREMGIAAVPVLVTTKGGDALPELLPVPGNFDHMIVRAQIGGVDYWLDGTSAATRITNLGEVPAFYHALPLTAAGSDLVPMTQREQPYPDMVMELEADYSAGVDLAGLMTLGMKIYGPRGASLRQVAAADDDEALRNIAKSITSGGDGMSVVSSVSIDYDEDAGAASIVIKGVSDSEFSWEDGRYVLENDSGSDLQFSADRARRDWREIPVSTQGPGRNLVKGVVVLPKDVDGFTLTGKTEVAGGFGNVKLTGYSKLVGNRLMSRAEVINLLGEIAPAELPEVKRAARRLAATPARLVAPVDIPLRWDLAPKDLRKRTKPVLDAFAKAIDFADADDQQPLKQRAYFLSRIYEREAALADFNKLLDEVPSSGLYLWRASVLESLGRNEAAIADISASYDLEPENDTAFQLAQMMAYSGRTDEAMDLLEELVVGDEERAGYADSYATVAGLSGDTSAAIELLEDEVAAKPQDASLLNSDCWFRGLFGVALEDALERCTRAVENSGGSTAAALDSRAMVRYRLGDAAAAIADLDAALALSPGLSASRYLRGIILLEQGDAKGKREIETALRISPELADRYARHGVKPKM</sequence>
<feature type="chain" id="PRO_5024285856" evidence="3">
    <location>
        <begin position="31"/>
        <end position="939"/>
    </location>
</feature>
<dbReference type="InterPro" id="IPR019734">
    <property type="entry name" value="TPR_rpt"/>
</dbReference>
<dbReference type="SUPFAM" id="SSF48452">
    <property type="entry name" value="TPR-like"/>
    <property type="match status" value="2"/>
</dbReference>
<proteinExistence type="predicted"/>
<feature type="domain" description="Transglutaminase-like" evidence="4">
    <location>
        <begin position="290"/>
        <end position="370"/>
    </location>
</feature>
<dbReference type="InterPro" id="IPR050498">
    <property type="entry name" value="Ycf3"/>
</dbReference>
<keyword evidence="7" id="KW-1185">Reference proteome</keyword>
<dbReference type="RefSeq" id="WP_138615697.1">
    <property type="nucleotide sequence ID" value="NZ_VCAO01000001.1"/>
</dbReference>
<dbReference type="InterPro" id="IPR024618">
    <property type="entry name" value="DUF3857"/>
</dbReference>
<protein>
    <submittedName>
        <fullName evidence="6">DUF3857 domain-containing protein</fullName>
    </submittedName>
</protein>
<dbReference type="EMBL" id="VCAO01000001">
    <property type="protein sequence ID" value="TMM50138.1"/>
    <property type="molecule type" value="Genomic_DNA"/>
</dbReference>
<feature type="signal peptide" evidence="3">
    <location>
        <begin position="1"/>
        <end position="30"/>
    </location>
</feature>
<gene>
    <name evidence="6" type="ORF">FEV51_02810</name>
</gene>
<dbReference type="Gene3D" id="3.10.620.30">
    <property type="match status" value="1"/>
</dbReference>
<dbReference type="Pfam" id="PF12969">
    <property type="entry name" value="DUF3857"/>
    <property type="match status" value="1"/>
</dbReference>
<dbReference type="AlphaFoldDB" id="A0A5S3P9L6"/>